<dbReference type="KEGG" id="fac:FACI_IFERC01G0262"/>
<dbReference type="CDD" id="cd22231">
    <property type="entry name" value="RHH_NikR_HicB-like"/>
    <property type="match status" value="1"/>
</dbReference>
<evidence type="ECO:0000313" key="1">
    <source>
        <dbReference type="EMBL" id="AGO60242.1"/>
    </source>
</evidence>
<sequence length="148" mass="17150">MYISRILSLQTINLNTDISINIIMTEKSEKLTIRISNDELEEIDSFLSYNSNYASRSEFIRMAVLEYISIKRIGIITKNNSIHPDPLIEKAISKMVSAGFYKSIDDAYEEIIKEAWRQNLISGMLKATGDEFSKIEKILEEEKRYDKL</sequence>
<dbReference type="EMBL" id="CP004145">
    <property type="protein sequence ID" value="AGO60242.1"/>
    <property type="molecule type" value="Genomic_DNA"/>
</dbReference>
<dbReference type="Proteomes" id="UP000014660">
    <property type="component" value="Chromosome"/>
</dbReference>
<name>S0ANB5_FERAC</name>
<protein>
    <submittedName>
        <fullName evidence="1">Uncharacterized protein</fullName>
    </submittedName>
</protein>
<organism evidence="1 2">
    <name type="scientific">Ferroplasma acidarmanus Fer1</name>
    <dbReference type="NCBI Taxonomy" id="333146"/>
    <lineage>
        <taxon>Archaea</taxon>
        <taxon>Methanobacteriati</taxon>
        <taxon>Thermoplasmatota</taxon>
        <taxon>Thermoplasmata</taxon>
        <taxon>Thermoplasmatales</taxon>
        <taxon>Ferroplasmaceae</taxon>
        <taxon>Ferroplasma</taxon>
    </lineage>
</organism>
<accession>S0ANB5</accession>
<proteinExistence type="predicted"/>
<reference evidence="1 2" key="1">
    <citation type="journal article" date="2007" name="Proc. Natl. Acad. Sci. U.S.A.">
        <title>Genome dynamics in a natural archaeal population.</title>
        <authorList>
            <person name="Allen E.E."/>
            <person name="Tyson G.W."/>
            <person name="Whitaker R.J."/>
            <person name="Detter J.C."/>
            <person name="Richardson P.M."/>
            <person name="Banfield J.F."/>
        </authorList>
    </citation>
    <scope>NUCLEOTIDE SEQUENCE [LARGE SCALE GENOMIC DNA]</scope>
    <source>
        <strain evidence="2">fer1</strain>
    </source>
</reference>
<dbReference type="HOGENOM" id="CLU_1754613_0_0_2"/>
<keyword evidence="2" id="KW-1185">Reference proteome</keyword>
<gene>
    <name evidence="1" type="ORF">FACI_IFERC00001G0262</name>
</gene>
<evidence type="ECO:0000313" key="2">
    <source>
        <dbReference type="Proteomes" id="UP000014660"/>
    </source>
</evidence>
<dbReference type="AlphaFoldDB" id="S0ANB5"/>